<protein>
    <submittedName>
        <fullName evidence="3">Similar to myosin heavy chain</fullName>
    </submittedName>
</protein>
<feature type="compositionally biased region" description="Basic and acidic residues" evidence="1">
    <location>
        <begin position="631"/>
        <end position="651"/>
    </location>
</feature>
<dbReference type="HOGENOM" id="CLU_243640_0_0_0"/>
<reference evidence="3 4" key="1">
    <citation type="journal article" date="2003" name="Proc. Natl. Acad. Sci. U.S.A.">
        <title>Complete genome sequence of the marine planctomycete Pirellula sp. strain 1.</title>
        <authorList>
            <person name="Gloeckner F.O."/>
            <person name="Kube M."/>
            <person name="Bauer M."/>
            <person name="Teeling H."/>
            <person name="Lombardot T."/>
            <person name="Ludwig W."/>
            <person name="Gade D."/>
            <person name="Beck A."/>
            <person name="Borzym K."/>
            <person name="Heitmann K."/>
            <person name="Rabus R."/>
            <person name="Schlesner H."/>
            <person name="Amann R."/>
            <person name="Reinhardt R."/>
        </authorList>
    </citation>
    <scope>NUCLEOTIDE SEQUENCE [LARGE SCALE GENOMIC DNA]</scope>
    <source>
        <strain evidence="4">DSM 10527 / NCIMB 13988 / SH1</strain>
    </source>
</reference>
<dbReference type="PANTHER" id="PTHR23211:SF0">
    <property type="entry name" value="TRANS-GOLGI NETWORK INTEGRAL MEMBRANE PROTEIN 2"/>
    <property type="match status" value="1"/>
</dbReference>
<feature type="transmembrane region" description="Helical" evidence="2">
    <location>
        <begin position="59"/>
        <end position="82"/>
    </location>
</feature>
<keyword evidence="2" id="KW-0472">Membrane</keyword>
<feature type="compositionally biased region" description="Basic and acidic residues" evidence="1">
    <location>
        <begin position="1477"/>
        <end position="1494"/>
    </location>
</feature>
<gene>
    <name evidence="3" type="ordered locus">RB505</name>
</gene>
<name>Q7UYM1_RHOBA</name>
<evidence type="ECO:0000256" key="2">
    <source>
        <dbReference type="SAM" id="Phobius"/>
    </source>
</evidence>
<feature type="transmembrane region" description="Helical" evidence="2">
    <location>
        <begin position="192"/>
        <end position="211"/>
    </location>
</feature>
<evidence type="ECO:0000313" key="3">
    <source>
        <dbReference type="EMBL" id="CAD71621.1"/>
    </source>
</evidence>
<evidence type="ECO:0000313" key="4">
    <source>
        <dbReference type="Proteomes" id="UP000001025"/>
    </source>
</evidence>
<feature type="compositionally biased region" description="Polar residues" evidence="1">
    <location>
        <begin position="725"/>
        <end position="744"/>
    </location>
</feature>
<dbReference type="PATRIC" id="fig|243090.15.peg.255"/>
<feature type="compositionally biased region" description="Polar residues" evidence="1">
    <location>
        <begin position="584"/>
        <end position="594"/>
    </location>
</feature>
<dbReference type="EnsemblBacteria" id="CAD71621">
    <property type="protein sequence ID" value="CAD71621"/>
    <property type="gene ID" value="RB505"/>
</dbReference>
<dbReference type="EMBL" id="BX294133">
    <property type="protein sequence ID" value="CAD71621.1"/>
    <property type="molecule type" value="Genomic_DNA"/>
</dbReference>
<feature type="compositionally biased region" description="Polar residues" evidence="1">
    <location>
        <begin position="840"/>
        <end position="854"/>
    </location>
</feature>
<feature type="compositionally biased region" description="Low complexity" evidence="1">
    <location>
        <begin position="753"/>
        <end position="772"/>
    </location>
</feature>
<dbReference type="Proteomes" id="UP000001025">
    <property type="component" value="Chromosome"/>
</dbReference>
<keyword evidence="2" id="KW-0812">Transmembrane</keyword>
<keyword evidence="4" id="KW-1185">Reference proteome</keyword>
<feature type="compositionally biased region" description="Basic and acidic residues" evidence="1">
    <location>
        <begin position="564"/>
        <end position="573"/>
    </location>
</feature>
<dbReference type="STRING" id="243090.RB505"/>
<dbReference type="KEGG" id="rba:RB505"/>
<dbReference type="InParanoid" id="Q7UYM1"/>
<organism evidence="3 4">
    <name type="scientific">Rhodopirellula baltica (strain DSM 10527 / NCIMB 13988 / SH1)</name>
    <dbReference type="NCBI Taxonomy" id="243090"/>
    <lineage>
        <taxon>Bacteria</taxon>
        <taxon>Pseudomonadati</taxon>
        <taxon>Planctomycetota</taxon>
        <taxon>Planctomycetia</taxon>
        <taxon>Pirellulales</taxon>
        <taxon>Pirellulaceae</taxon>
        <taxon>Rhodopirellula</taxon>
    </lineage>
</organism>
<sequence>MATMAISLAGAGVFASRMDHPQVQRAILIMSTTITSRPFSHRIPSAIESKLRRIRLRHAMLIIASAMAFSIGVLLLLMIPSMLIDWMFPFASPLLRITLTGITIVATLTTAAYWLIGPLRQSWQWLRAANAVDDNVPELEERWSTVASLSTQDRSTMSATQRAMANQVTSEAVAMERMVQPRRIAPPIKIRPGLLLAASGIVLFAIVFAISPSRVSVLLKRFWFPTQNITATQLASVTGEPFVPRGDSIELVTRASGVVPSSATISVMQPDGQIEEHRLTADETSPDTWSHKMRVDEDVSYRVRAGDAQTEWLRLQTIDFPEIDQIEFGVEFPAYTKRAPILLDRLPRRVKVPQDSVLRLAIKPLDSLKKLSISLTDPEIPTPDTTVSDDGKTSLTDMDIRELSPEADGWYRLQLPLIDDVLLRPTLLSPHDLTNQRRLFSRIDVIEDKAPVARVITPNDETAVAEDEIIEIKFEAHDDHGIEKAELVIYDESQRDADGNAKVLHVQPIPLGDQANQKHLIAKTKLDLKELGLTEGQEISYSIRVTDNKPETDSLATKPNGRQAESESAKSESSKSGSPKNESLAKSENTQNPDATRKGDSPQSADSKNSDSKNSDSKLADSNPADSMQADSEKAEAKQAEAKQAEAKQADSEMDDSDPANRKSGETQPNENNPAGDEPSEADPTDSTNADLKLADTGPADRDDAAKNAGDQQSDAKTKPALMDTANQSMPPESDNNSQNSKTEPSGADRSSKPAPNAIAAADSPAQAGATKPKPPGKPTNPSGDQPRNSSDAKKSNPKNPDANKMAQSDSSKSKPQPKVPATKVAKESKPQPKAPAKQMESQNSTVSHVTSSNRQRKQKGQNATTGRRRLKITDKLSAIAEAEERPGDELKMRESVVEIDQMLAEIETGLRKLVERKIADSDRSEQFRRLDTGLGNVEDFVAKLREQTRESQYAFVGLQMVDITRSHVTPARDRAFAGSQRAGSDNADATMGLQHVVRARELLGALLKRFDRVKREKKLKKEMDEAITIYEVYLEKRRQLMREARQNRNPLDRKMAIVEVDQAYLDRLAEVLELRRAMMDEFAAMLGDDPRLLSRYMELVQRRQKSLRNELSDLSQRQYDLTEEVMNWLQIDTTQRPDLWTIIIELRLSAAEDLAKDAAQLAERIQKQLPLEVNAESGTAANLIRTANQISATARNIQFEADELFANSNGEAKNQDSTTGARSLIDQCERLFSQLDRLQFENEGNDALALYVESRIQETRVVADQTDVWADLHRNIQNNDYGGLVQTEQYRLAVSTQLLRVEMLDMEPNLTAEFLRTVNTDLPGEIKDMIRTLHRLMETITYNQIAASIRSGHRNLESGNEQQQLATDRLTEAEELFDKIRRTVVTHLDEYDPRDPNIGDLRDPTLDEFLARLEREPNIASQLGIPNRRTNLRVRADTLLWQESASGAALAASQVAADQRAKQAMKMEKPKRKNRKPGDKSSEELSKEQREQAKQAQDMLAKTLLEIEKQKENGDPSDAERQRLDEMAEKIKGLMNQDGDNASAERAWQQIVQADEAKELMQAIANGEFIADQQWNRLLSTLDDGLWQVQGNRPPEAYRKAIEQYQDQLRVLMSTID</sequence>
<evidence type="ECO:0000256" key="1">
    <source>
        <dbReference type="SAM" id="MobiDB-lite"/>
    </source>
</evidence>
<feature type="region of interest" description="Disordered" evidence="1">
    <location>
        <begin position="544"/>
        <end position="870"/>
    </location>
</feature>
<feature type="region of interest" description="Disordered" evidence="1">
    <location>
        <begin position="1455"/>
        <end position="1498"/>
    </location>
</feature>
<feature type="compositionally biased region" description="Basic and acidic residues" evidence="1">
    <location>
        <begin position="1460"/>
        <end position="1469"/>
    </location>
</feature>
<accession>Q7UYM1</accession>
<feature type="compositionally biased region" description="Basic and acidic residues" evidence="1">
    <location>
        <begin position="608"/>
        <end position="619"/>
    </location>
</feature>
<dbReference type="PANTHER" id="PTHR23211">
    <property type="entry name" value="TRANS-GOLGI NETWORK INTEGRAL MEMBRANE PROTEIN TGN38"/>
    <property type="match status" value="1"/>
</dbReference>
<dbReference type="eggNOG" id="COG3266">
    <property type="taxonomic scope" value="Bacteria"/>
</dbReference>
<keyword evidence="2" id="KW-1133">Transmembrane helix</keyword>
<dbReference type="eggNOG" id="COG1196">
    <property type="taxonomic scope" value="Bacteria"/>
</dbReference>
<dbReference type="OrthoDB" id="257350at2"/>
<feature type="transmembrane region" description="Helical" evidence="2">
    <location>
        <begin position="94"/>
        <end position="116"/>
    </location>
</feature>
<proteinExistence type="predicted"/>